<dbReference type="PROSITE" id="PS01095">
    <property type="entry name" value="GH18_1"/>
    <property type="match status" value="1"/>
</dbReference>
<proteinExistence type="inferred from homology"/>
<dbReference type="Gene3D" id="3.20.20.80">
    <property type="entry name" value="Glycosidases"/>
    <property type="match status" value="2"/>
</dbReference>
<dbReference type="Pfam" id="PF00704">
    <property type="entry name" value="Glyco_hydro_18"/>
    <property type="match status" value="1"/>
</dbReference>
<accession>A0ABR3JRX6</accession>
<dbReference type="PANTHER" id="PTHR11177">
    <property type="entry name" value="CHITINASE"/>
    <property type="match status" value="1"/>
</dbReference>
<feature type="signal peptide" evidence="9">
    <location>
        <begin position="1"/>
        <end position="18"/>
    </location>
</feature>
<keyword evidence="4" id="KW-0119">Carbohydrate metabolism</keyword>
<evidence type="ECO:0000259" key="10">
    <source>
        <dbReference type="PROSITE" id="PS51910"/>
    </source>
</evidence>
<feature type="chain" id="PRO_5046342545" description="GH18 domain-containing protein" evidence="9">
    <location>
        <begin position="19"/>
        <end position="414"/>
    </location>
</feature>
<keyword evidence="9" id="KW-0732">Signal</keyword>
<protein>
    <recommendedName>
        <fullName evidence="10">GH18 domain-containing protein</fullName>
    </recommendedName>
</protein>
<reference evidence="12" key="1">
    <citation type="submission" date="2024-06" db="EMBL/GenBank/DDBJ databases">
        <title>Multi-omics analyses provide insights into the biosynthesis of the anticancer antibiotic pleurotin in Hohenbuehelia grisea.</title>
        <authorList>
            <person name="Weaver J.A."/>
            <person name="Alberti F."/>
        </authorList>
    </citation>
    <scope>NUCLEOTIDE SEQUENCE [LARGE SCALE GENOMIC DNA]</scope>
    <source>
        <strain evidence="12">T-177</strain>
    </source>
</reference>
<evidence type="ECO:0000256" key="1">
    <source>
        <dbReference type="ARBA" id="ARBA00000822"/>
    </source>
</evidence>
<evidence type="ECO:0000256" key="7">
    <source>
        <dbReference type="RuleBase" id="RU000489"/>
    </source>
</evidence>
<sequence>MLASCLIWGFAALSAVHAGSVAPLSLNRKVATAWFAGWHADAGFPVSSISWSKYTEVTYSFAITTPDVNSVSLEGSNPAVLPQFVAAAHQHGVKAKVSVGGWTGSLYWSTAVGSAANRTAFVKTLTNFAAKYKLDGLDFDWEYPGRQGIGCNTINPSDSANFLAFLQELRRDPRGSKLILTAAVSITPFTGPDGNPLADVSAFSKVLDYIAIMNYDIWGPWSPTVGPNAPLTDACAAPANQAGSATSAIAAWTAARMPVNQLVLGVPAYGHSFRVRRASAFAPGSRSALAAYPPFDKSSPPTGDAWDDPAGADECGNPTSPGGNFNFWGVIQAGLLNRDGSPKAGVPFRFDQCSQTAYVYNSTSEVMISFDNAQAFAAKGSLIRSRGLRGFAMWEAGGDSRDILLDSIRHAAGF</sequence>
<dbReference type="SMART" id="SM00636">
    <property type="entry name" value="Glyco_18"/>
    <property type="match status" value="1"/>
</dbReference>
<comment type="catalytic activity">
    <reaction evidence="1">
        <text>Random endo-hydrolysis of N-acetyl-beta-D-glucosaminide (1-&gt;4)-beta-linkages in chitin and chitodextrins.</text>
        <dbReference type="EC" id="3.2.1.14"/>
    </reaction>
</comment>
<evidence type="ECO:0000313" key="11">
    <source>
        <dbReference type="EMBL" id="KAL0957925.1"/>
    </source>
</evidence>
<dbReference type="InterPro" id="IPR050314">
    <property type="entry name" value="Glycosyl_Hydrlase_18"/>
</dbReference>
<evidence type="ECO:0000256" key="5">
    <source>
        <dbReference type="ARBA" id="ARBA00023295"/>
    </source>
</evidence>
<evidence type="ECO:0000256" key="9">
    <source>
        <dbReference type="SAM" id="SignalP"/>
    </source>
</evidence>
<comment type="caution">
    <text evidence="11">The sequence shown here is derived from an EMBL/GenBank/DDBJ whole genome shotgun (WGS) entry which is preliminary data.</text>
</comment>
<dbReference type="PANTHER" id="PTHR11177:SF317">
    <property type="entry name" value="CHITINASE 12-RELATED"/>
    <property type="match status" value="1"/>
</dbReference>
<evidence type="ECO:0000256" key="6">
    <source>
        <dbReference type="ARBA" id="ARBA00023326"/>
    </source>
</evidence>
<dbReference type="InterPro" id="IPR029070">
    <property type="entry name" value="Chitinase_insertion_sf"/>
</dbReference>
<keyword evidence="2 7" id="KW-0378">Hydrolase</keyword>
<dbReference type="InterPro" id="IPR011583">
    <property type="entry name" value="Chitinase_II/V-like_cat"/>
</dbReference>
<dbReference type="InterPro" id="IPR017853">
    <property type="entry name" value="GH"/>
</dbReference>
<dbReference type="EMBL" id="JASNQZ010000004">
    <property type="protein sequence ID" value="KAL0957925.1"/>
    <property type="molecule type" value="Genomic_DNA"/>
</dbReference>
<dbReference type="InterPro" id="IPR001579">
    <property type="entry name" value="Glyco_hydro_18_chit_AS"/>
</dbReference>
<dbReference type="InterPro" id="IPR001223">
    <property type="entry name" value="Glyco_hydro18_cat"/>
</dbReference>
<evidence type="ECO:0000256" key="2">
    <source>
        <dbReference type="ARBA" id="ARBA00022801"/>
    </source>
</evidence>
<feature type="domain" description="GH18" evidence="10">
    <location>
        <begin position="29"/>
        <end position="414"/>
    </location>
</feature>
<keyword evidence="3" id="KW-0146">Chitin degradation</keyword>
<evidence type="ECO:0000256" key="3">
    <source>
        <dbReference type="ARBA" id="ARBA00023024"/>
    </source>
</evidence>
<comment type="similarity">
    <text evidence="8">Belongs to the glycosyl hydrolase 18 family.</text>
</comment>
<dbReference type="PROSITE" id="PS51910">
    <property type="entry name" value="GH18_2"/>
    <property type="match status" value="1"/>
</dbReference>
<keyword evidence="6" id="KW-0624">Polysaccharide degradation</keyword>
<keyword evidence="5 7" id="KW-0326">Glycosidase</keyword>
<keyword evidence="12" id="KW-1185">Reference proteome</keyword>
<organism evidence="11 12">
    <name type="scientific">Hohenbuehelia grisea</name>
    <dbReference type="NCBI Taxonomy" id="104357"/>
    <lineage>
        <taxon>Eukaryota</taxon>
        <taxon>Fungi</taxon>
        <taxon>Dikarya</taxon>
        <taxon>Basidiomycota</taxon>
        <taxon>Agaricomycotina</taxon>
        <taxon>Agaricomycetes</taxon>
        <taxon>Agaricomycetidae</taxon>
        <taxon>Agaricales</taxon>
        <taxon>Pleurotineae</taxon>
        <taxon>Pleurotaceae</taxon>
        <taxon>Hohenbuehelia</taxon>
    </lineage>
</organism>
<evidence type="ECO:0000256" key="4">
    <source>
        <dbReference type="ARBA" id="ARBA00023277"/>
    </source>
</evidence>
<dbReference type="SUPFAM" id="SSF51445">
    <property type="entry name" value="(Trans)glycosidases"/>
    <property type="match status" value="1"/>
</dbReference>
<dbReference type="SUPFAM" id="SSF54556">
    <property type="entry name" value="Chitinase insertion domain"/>
    <property type="match status" value="1"/>
</dbReference>
<gene>
    <name evidence="11" type="ORF">HGRIS_000106</name>
</gene>
<name>A0ABR3JRX6_9AGAR</name>
<evidence type="ECO:0000313" key="12">
    <source>
        <dbReference type="Proteomes" id="UP001556367"/>
    </source>
</evidence>
<evidence type="ECO:0000256" key="8">
    <source>
        <dbReference type="RuleBase" id="RU004453"/>
    </source>
</evidence>
<dbReference type="Proteomes" id="UP001556367">
    <property type="component" value="Unassembled WGS sequence"/>
</dbReference>